<name>A0A2N9HSH1_FAGSY</name>
<reference evidence="2" key="1">
    <citation type="submission" date="2018-02" db="EMBL/GenBank/DDBJ databases">
        <authorList>
            <person name="Cohen D.B."/>
            <person name="Kent A.D."/>
        </authorList>
    </citation>
    <scope>NUCLEOTIDE SEQUENCE</scope>
</reference>
<evidence type="ECO:0000313" key="2">
    <source>
        <dbReference type="EMBL" id="SPD14663.1"/>
    </source>
</evidence>
<accession>A0A2N9HSH1</accession>
<protein>
    <submittedName>
        <fullName evidence="2">Uncharacterized protein</fullName>
    </submittedName>
</protein>
<organism evidence="2">
    <name type="scientific">Fagus sylvatica</name>
    <name type="common">Beechnut</name>
    <dbReference type="NCBI Taxonomy" id="28930"/>
    <lineage>
        <taxon>Eukaryota</taxon>
        <taxon>Viridiplantae</taxon>
        <taxon>Streptophyta</taxon>
        <taxon>Embryophyta</taxon>
        <taxon>Tracheophyta</taxon>
        <taxon>Spermatophyta</taxon>
        <taxon>Magnoliopsida</taxon>
        <taxon>eudicotyledons</taxon>
        <taxon>Gunneridae</taxon>
        <taxon>Pentapetalae</taxon>
        <taxon>rosids</taxon>
        <taxon>fabids</taxon>
        <taxon>Fagales</taxon>
        <taxon>Fagaceae</taxon>
        <taxon>Fagus</taxon>
    </lineage>
</organism>
<dbReference type="AlphaFoldDB" id="A0A2N9HSH1"/>
<sequence>MNYGQGSLLEAAKTKNSDLSSPEFELEMEISVHDTRGALHHQLPWIFIPLNWGEDFRFLFLSTGERLFD</sequence>
<proteinExistence type="predicted"/>
<feature type="region of interest" description="Disordered" evidence="1">
    <location>
        <begin position="1"/>
        <end position="20"/>
    </location>
</feature>
<evidence type="ECO:0000256" key="1">
    <source>
        <dbReference type="SAM" id="MobiDB-lite"/>
    </source>
</evidence>
<gene>
    <name evidence="2" type="ORF">FSB_LOCUS42545</name>
</gene>
<dbReference type="EMBL" id="OIVN01003971">
    <property type="protein sequence ID" value="SPD14663.1"/>
    <property type="molecule type" value="Genomic_DNA"/>
</dbReference>